<dbReference type="GO" id="GO:0016592">
    <property type="term" value="C:mediator complex"/>
    <property type="evidence" value="ECO:0007669"/>
    <property type="project" value="InterPro"/>
</dbReference>
<dbReference type="STRING" id="1442368.A0A0D2H1A7"/>
<organism evidence="5 6">
    <name type="scientific">Fonsecaea pedrosoi CBS 271.37</name>
    <dbReference type="NCBI Taxonomy" id="1442368"/>
    <lineage>
        <taxon>Eukaryota</taxon>
        <taxon>Fungi</taxon>
        <taxon>Dikarya</taxon>
        <taxon>Ascomycota</taxon>
        <taxon>Pezizomycotina</taxon>
        <taxon>Eurotiomycetes</taxon>
        <taxon>Chaetothyriomycetidae</taxon>
        <taxon>Chaetothyriales</taxon>
        <taxon>Herpotrichiellaceae</taxon>
        <taxon>Fonsecaea</taxon>
    </lineage>
</organism>
<dbReference type="HOGENOM" id="CLU_1065604_0_0_1"/>
<evidence type="ECO:0000313" key="6">
    <source>
        <dbReference type="Proteomes" id="UP000053029"/>
    </source>
</evidence>
<dbReference type="OrthoDB" id="1854899at2759"/>
<keyword evidence="4" id="KW-0010">Activator</keyword>
<name>A0A0D2H1A7_9EURO</name>
<comment type="subunit">
    <text evidence="4">Component of the Mediator complex.</text>
</comment>
<comment type="function">
    <text evidence="4">Component of the Mediator complex, a coactivator involved in the regulated transcription of nearly all RNA polymerase II-dependent genes. Mediator functions as a bridge to convey information from gene-specific regulatory proteins to the basal RNA polymerase II transcription machinery. Mediator is recruited to promoters by direct interactions with regulatory proteins and serves as a scaffold for the assembly of a functional preinitiation complex with RNA polymerase II and the general transcription factors.</text>
</comment>
<dbReference type="Proteomes" id="UP000053029">
    <property type="component" value="Unassembled WGS sequence"/>
</dbReference>
<sequence length="266" mass="28681">MALTGVFILPFGPGQSSPSSALISHISRSFPAEPLPPFHLDHRLFVDTSSLLPNSDTSQRRTTSILTLSQTPARTYIATTGPKEKSQGATDQTASAPFTIVTIPSSSADSFTQIVGTKLQPQWAHRQSMIIDNGTALSLENGQWVIRIGDLKTPTRPNQAASNLRGMVVEVSFIEAPVDATRGQVPVDALKDANAKVVSKEDETLLRGMLESVTDGSGMPSNFSIDAMRSLIRRTNIHLKDKDAGDASPDWDLANLYLDILRGSRG</sequence>
<reference evidence="5 6" key="1">
    <citation type="submission" date="2015-01" db="EMBL/GenBank/DDBJ databases">
        <title>The Genome Sequence of Fonsecaea pedrosoi CBS 271.37.</title>
        <authorList>
            <consortium name="The Broad Institute Genomics Platform"/>
            <person name="Cuomo C."/>
            <person name="de Hoog S."/>
            <person name="Gorbushina A."/>
            <person name="Stielow B."/>
            <person name="Teixiera M."/>
            <person name="Abouelleil A."/>
            <person name="Chapman S.B."/>
            <person name="Priest M."/>
            <person name="Young S.K."/>
            <person name="Wortman J."/>
            <person name="Nusbaum C."/>
            <person name="Birren B."/>
        </authorList>
    </citation>
    <scope>NUCLEOTIDE SEQUENCE [LARGE SCALE GENOMIC DNA]</scope>
    <source>
        <strain evidence="5 6">CBS 271.37</strain>
    </source>
</reference>
<comment type="subcellular location">
    <subcellularLocation>
        <location evidence="1 4">Nucleus</location>
    </subcellularLocation>
</comment>
<dbReference type="RefSeq" id="XP_013282242.1">
    <property type="nucleotide sequence ID" value="XM_013426788.1"/>
</dbReference>
<evidence type="ECO:0000256" key="1">
    <source>
        <dbReference type="ARBA" id="ARBA00004123"/>
    </source>
</evidence>
<protein>
    <recommendedName>
        <fullName evidence="4">Mediator of RNA polymerase II transcription subunit 20</fullName>
    </recommendedName>
    <alternativeName>
        <fullName evidence="4">Mediator complex subunit 20</fullName>
    </alternativeName>
</protein>
<gene>
    <name evidence="4" type="primary">MED20</name>
    <name evidence="5" type="ORF">Z517_08270</name>
</gene>
<dbReference type="InterPro" id="IPR013921">
    <property type="entry name" value="Mediator_Med20"/>
</dbReference>
<evidence type="ECO:0000256" key="4">
    <source>
        <dbReference type="RuleBase" id="RU364152"/>
    </source>
</evidence>
<comment type="similarity">
    <text evidence="2 4">Belongs to the Mediator complex subunit 20 family.</text>
</comment>
<dbReference type="EMBL" id="KN846973">
    <property type="protein sequence ID" value="KIW78434.1"/>
    <property type="molecule type" value="Genomic_DNA"/>
</dbReference>
<keyword evidence="4" id="KW-0804">Transcription</keyword>
<accession>A0A0D2H1A7</accession>
<dbReference type="AlphaFoldDB" id="A0A0D2H1A7"/>
<evidence type="ECO:0000256" key="3">
    <source>
        <dbReference type="ARBA" id="ARBA00023242"/>
    </source>
</evidence>
<evidence type="ECO:0000256" key="2">
    <source>
        <dbReference type="ARBA" id="ARBA00010743"/>
    </source>
</evidence>
<keyword evidence="6" id="KW-1185">Reference proteome</keyword>
<keyword evidence="4" id="KW-0805">Transcription regulation</keyword>
<keyword evidence="3 4" id="KW-0539">Nucleus</keyword>
<dbReference type="GO" id="GO:0003712">
    <property type="term" value="F:transcription coregulator activity"/>
    <property type="evidence" value="ECO:0007669"/>
    <property type="project" value="InterPro"/>
</dbReference>
<evidence type="ECO:0000313" key="5">
    <source>
        <dbReference type="EMBL" id="KIW78434.1"/>
    </source>
</evidence>
<dbReference type="GO" id="GO:0006357">
    <property type="term" value="P:regulation of transcription by RNA polymerase II"/>
    <property type="evidence" value="ECO:0007669"/>
    <property type="project" value="InterPro"/>
</dbReference>
<dbReference type="VEuPathDB" id="FungiDB:Z517_08270"/>
<proteinExistence type="inferred from homology"/>
<dbReference type="GeneID" id="25307760"/>
<dbReference type="Pfam" id="PF08612">
    <property type="entry name" value="Med20"/>
    <property type="match status" value="1"/>
</dbReference>